<reference evidence="1 2" key="1">
    <citation type="submission" date="2024-02" db="EMBL/GenBank/DDBJ databases">
        <title>Discinaceae phylogenomics.</title>
        <authorList>
            <person name="Dirks A.C."/>
            <person name="James T.Y."/>
        </authorList>
    </citation>
    <scope>NUCLEOTIDE SEQUENCE [LARGE SCALE GENOMIC DNA]</scope>
    <source>
        <strain evidence="1 2">ACD0624</strain>
    </source>
</reference>
<evidence type="ECO:0000313" key="2">
    <source>
        <dbReference type="Proteomes" id="UP001447188"/>
    </source>
</evidence>
<comment type="caution">
    <text evidence="1">The sequence shown here is derived from an EMBL/GenBank/DDBJ whole genome shotgun (WGS) entry which is preliminary data.</text>
</comment>
<sequence length="99" mass="11148">MALETAGKDPAVTPSEGYPARILTLFDMKMSGHAAVWADDTLEVAKLEQSSTGTTEEVQLLKRMFLNQFKKTVRKSYDLNRDLEVLHQGYTSPLRTTTR</sequence>
<evidence type="ECO:0000313" key="1">
    <source>
        <dbReference type="EMBL" id="KAL0638673.1"/>
    </source>
</evidence>
<proteinExistence type="predicted"/>
<dbReference type="Proteomes" id="UP001447188">
    <property type="component" value="Unassembled WGS sequence"/>
</dbReference>
<organism evidence="1 2">
    <name type="scientific">Discina gigas</name>
    <dbReference type="NCBI Taxonomy" id="1032678"/>
    <lineage>
        <taxon>Eukaryota</taxon>
        <taxon>Fungi</taxon>
        <taxon>Dikarya</taxon>
        <taxon>Ascomycota</taxon>
        <taxon>Pezizomycotina</taxon>
        <taxon>Pezizomycetes</taxon>
        <taxon>Pezizales</taxon>
        <taxon>Discinaceae</taxon>
        <taxon>Discina</taxon>
    </lineage>
</organism>
<name>A0ABR3GS43_9PEZI</name>
<dbReference type="EMBL" id="JBBBZM010000019">
    <property type="protein sequence ID" value="KAL0638673.1"/>
    <property type="molecule type" value="Genomic_DNA"/>
</dbReference>
<keyword evidence="2" id="KW-1185">Reference proteome</keyword>
<gene>
    <name evidence="1" type="ORF">Q9L58_002251</name>
</gene>
<accession>A0ABR3GS43</accession>
<protein>
    <submittedName>
        <fullName evidence="1">Uncharacterized protein</fullName>
    </submittedName>
</protein>